<feature type="region of interest" description="Disordered" evidence="6">
    <location>
        <begin position="424"/>
        <end position="444"/>
    </location>
</feature>
<name>A0A6H1U5I2_9CYAN</name>
<keyword evidence="4" id="KW-0378">Hydrolase</keyword>
<reference evidence="9 10" key="1">
    <citation type="submission" date="2020-04" db="EMBL/GenBank/DDBJ databases">
        <authorList>
            <person name="Basu S."/>
            <person name="Maruthanayagam V."/>
            <person name="Chakraborty S."/>
            <person name="Pramanik A."/>
            <person name="Mukherjee J."/>
            <person name="Brink B."/>
        </authorList>
    </citation>
    <scope>NUCLEOTIDE SEQUENCE [LARGE SCALE GENOMIC DNA]</scope>
    <source>
        <strain evidence="9 10">AP17</strain>
    </source>
</reference>
<evidence type="ECO:0000256" key="5">
    <source>
        <dbReference type="ARBA" id="ARBA00023295"/>
    </source>
</evidence>
<organism evidence="9 10">
    <name type="scientific">Oxynema aestuarii AP17</name>
    <dbReference type="NCBI Taxonomy" id="2064643"/>
    <lineage>
        <taxon>Bacteria</taxon>
        <taxon>Bacillati</taxon>
        <taxon>Cyanobacteriota</taxon>
        <taxon>Cyanophyceae</taxon>
        <taxon>Oscillatoriophycideae</taxon>
        <taxon>Oscillatoriales</taxon>
        <taxon>Oscillatoriaceae</taxon>
        <taxon>Oxynema</taxon>
        <taxon>Oxynema aestuarii</taxon>
    </lineage>
</organism>
<evidence type="ECO:0000256" key="4">
    <source>
        <dbReference type="ARBA" id="ARBA00022801"/>
    </source>
</evidence>
<accession>A0A6H1U5I2</accession>
<dbReference type="GO" id="GO:0005975">
    <property type="term" value="P:carbohydrate metabolic process"/>
    <property type="evidence" value="ECO:0007669"/>
    <property type="project" value="InterPro"/>
</dbReference>
<comment type="similarity">
    <text evidence="2">Belongs to the glycosyl hydrolase 3 family.</text>
</comment>
<dbReference type="InterPro" id="IPR001764">
    <property type="entry name" value="Glyco_hydro_3_N"/>
</dbReference>
<dbReference type="InterPro" id="IPR050226">
    <property type="entry name" value="NagZ_Beta-hexosaminidase"/>
</dbReference>
<dbReference type="EMBL" id="CP051167">
    <property type="protein sequence ID" value="QIZ73686.1"/>
    <property type="molecule type" value="Genomic_DNA"/>
</dbReference>
<dbReference type="Pfam" id="PF00933">
    <property type="entry name" value="Glyco_hydro_3"/>
    <property type="match status" value="1"/>
</dbReference>
<evidence type="ECO:0000256" key="6">
    <source>
        <dbReference type="SAM" id="MobiDB-lite"/>
    </source>
</evidence>
<evidence type="ECO:0000256" key="2">
    <source>
        <dbReference type="ARBA" id="ARBA00005336"/>
    </source>
</evidence>
<feature type="domain" description="Bacterial Glycosyl hydrolase family 3 C-terminal" evidence="8">
    <location>
        <begin position="385"/>
        <end position="526"/>
    </location>
</feature>
<dbReference type="Gene3D" id="3.20.20.300">
    <property type="entry name" value="Glycoside hydrolase, family 3, N-terminal domain"/>
    <property type="match status" value="1"/>
</dbReference>
<comment type="catalytic activity">
    <reaction evidence="1">
        <text>Hydrolysis of terminal non-reducing N-acetyl-D-hexosamine residues in N-acetyl-beta-D-hexosaminides.</text>
        <dbReference type="EC" id="3.2.1.52"/>
    </reaction>
</comment>
<dbReference type="InterPro" id="IPR017853">
    <property type="entry name" value="GH"/>
</dbReference>
<dbReference type="KEGG" id="oxy:HCG48_10095"/>
<evidence type="ECO:0000313" key="10">
    <source>
        <dbReference type="Proteomes" id="UP000500857"/>
    </source>
</evidence>
<dbReference type="SUPFAM" id="SSF51445">
    <property type="entry name" value="(Trans)glycosidases"/>
    <property type="match status" value="1"/>
</dbReference>
<dbReference type="PANTHER" id="PTHR30480:SF13">
    <property type="entry name" value="BETA-HEXOSAMINIDASE"/>
    <property type="match status" value="1"/>
</dbReference>
<dbReference type="GO" id="GO:0009254">
    <property type="term" value="P:peptidoglycan turnover"/>
    <property type="evidence" value="ECO:0007669"/>
    <property type="project" value="TreeGrafter"/>
</dbReference>
<evidence type="ECO:0000313" key="9">
    <source>
        <dbReference type="EMBL" id="QIZ73686.1"/>
    </source>
</evidence>
<dbReference type="EC" id="3.2.1.52" evidence="3"/>
<gene>
    <name evidence="9" type="ORF">HCG48_10095</name>
</gene>
<dbReference type="Proteomes" id="UP000500857">
    <property type="component" value="Chromosome"/>
</dbReference>
<dbReference type="InterPro" id="IPR036962">
    <property type="entry name" value="Glyco_hydro_3_N_sf"/>
</dbReference>
<protein>
    <recommendedName>
        <fullName evidence="3">beta-N-acetylhexosaminidase</fullName>
        <ecNumber evidence="3">3.2.1.52</ecNumber>
    </recommendedName>
</protein>
<keyword evidence="5" id="KW-0326">Glycosidase</keyword>
<evidence type="ECO:0000256" key="3">
    <source>
        <dbReference type="ARBA" id="ARBA00012663"/>
    </source>
</evidence>
<dbReference type="InterPro" id="IPR041518">
    <property type="entry name" value="Bac_GH3_C"/>
</dbReference>
<dbReference type="Pfam" id="PF18034">
    <property type="entry name" value="Bac_GH3_C"/>
    <property type="match status" value="1"/>
</dbReference>
<dbReference type="PANTHER" id="PTHR30480">
    <property type="entry name" value="BETA-HEXOSAMINIDASE-RELATED"/>
    <property type="match status" value="1"/>
</dbReference>
<evidence type="ECO:0000259" key="8">
    <source>
        <dbReference type="Pfam" id="PF18034"/>
    </source>
</evidence>
<keyword evidence="10" id="KW-1185">Reference proteome</keyword>
<dbReference type="Gene3D" id="3.40.50.10870">
    <property type="entry name" value="Glycosyl hydrolase family 3"/>
    <property type="match status" value="1"/>
</dbReference>
<proteinExistence type="inferred from homology"/>
<feature type="domain" description="Glycoside hydrolase family 3 N-terminal" evidence="7">
    <location>
        <begin position="23"/>
        <end position="322"/>
    </location>
</feature>
<dbReference type="AlphaFoldDB" id="A0A6H1U5I2"/>
<sequence length="535" mass="57305">MFVVRASGRFFDRQIEFPDWEPPAATLERWLHDLGVGGVILVGGSAVDLLVRSRWLQARAQYPLFVAADIEEGVGQRFAGATWFPPPMAIAAIADRDPDKARHYAEEYGATTAREALAIGINWVLGPVVDVNNNPQNPVINVRAFGETPERVADLATAFLRGVQRFPALSCAKHFPGHGDTSVDSHVDLPVLTHSAERLAQVEQPPFARAIAAGVDAVMSAHLLIPSWDGDRPATLSSKILTDRLRGDLGFDGLILTDALVMGAIANRYGANEAPLLALEAGADILLMPVDPAGAIRTICDAVDKGRVSPERIRQSVERIWRAKHKIFAEPANLPPASETTGEALARLQSLAAPDAGAIATEILQESQQVGGSLPLSLPPSTAGATRNLLLVDNLVTCGFLGRQAPAIAIPQSRGYALQLVDLHTDSNPEGDTPPASRDEPSTEGATLLQVFIRGNPFGGPARATELADRWLKHLLTSGQLQGVAIYGSPYVLQQFLPHLPADLPYVFSYGQMHEAQAIALGTLFGVRDPVVNKS</sequence>
<dbReference type="GO" id="GO:0004563">
    <property type="term" value="F:beta-N-acetylhexosaminidase activity"/>
    <property type="evidence" value="ECO:0007669"/>
    <property type="project" value="UniProtKB-EC"/>
</dbReference>
<evidence type="ECO:0000259" key="7">
    <source>
        <dbReference type="Pfam" id="PF00933"/>
    </source>
</evidence>
<evidence type="ECO:0000256" key="1">
    <source>
        <dbReference type="ARBA" id="ARBA00001231"/>
    </source>
</evidence>